<name>A0AAE8XZ80_9CAUD</name>
<proteinExistence type="predicted"/>
<dbReference type="Proteomes" id="UP000827176">
    <property type="component" value="Segment"/>
</dbReference>
<reference evidence="2" key="1">
    <citation type="submission" date="2021-05" db="EMBL/GenBank/DDBJ databases">
        <title>Diversity, taxonomy and evolution of archaeal viruses of the class Caudoviricetes.</title>
        <authorList>
            <person name="Liu Y."/>
            <person name="Demina T.A."/>
            <person name="Roux S."/>
            <person name="Aiewsakun P."/>
            <person name="Kazlauskas D."/>
            <person name="Simmonds P."/>
            <person name="Prangishvili D."/>
            <person name="Oksanen H.M."/>
            <person name="Krupovic M."/>
        </authorList>
    </citation>
    <scope>NUCLEOTIDE SEQUENCE</scope>
    <source>
        <strain evidence="2">HRTV-28/28</strain>
    </source>
</reference>
<keyword evidence="1" id="KW-0472">Membrane</keyword>
<feature type="transmembrane region" description="Helical" evidence="1">
    <location>
        <begin position="16"/>
        <end position="40"/>
    </location>
</feature>
<accession>A0AAE8XZ80</accession>
<evidence type="ECO:0000313" key="2">
    <source>
        <dbReference type="EMBL" id="UBF23462.1"/>
    </source>
</evidence>
<keyword evidence="3" id="KW-1185">Reference proteome</keyword>
<protein>
    <submittedName>
        <fullName evidence="2">Uncharacterized protein</fullName>
    </submittedName>
</protein>
<keyword evidence="1" id="KW-0812">Transmembrane</keyword>
<gene>
    <name evidence="2" type="ORF">HRTV-28_gp24</name>
</gene>
<keyword evidence="1" id="KW-1133">Transmembrane helix</keyword>
<evidence type="ECO:0000256" key="1">
    <source>
        <dbReference type="SAM" id="Phobius"/>
    </source>
</evidence>
<sequence>MSNQTRTTREATTDALMLFVAIAVVMLAVVAVALGVAVVWGGV</sequence>
<organism evidence="2 3">
    <name type="scientific">Halorubrum tailed virus 28</name>
    <dbReference type="NCBI Taxonomy" id="2878009"/>
    <lineage>
        <taxon>Viruses</taxon>
        <taxon>Duplodnaviria</taxon>
        <taxon>Heunggongvirae</taxon>
        <taxon>Uroviricota</taxon>
        <taxon>Caudoviricetes</taxon>
        <taxon>Suolaviridae</taxon>
        <taxon>Pormufvirus</taxon>
        <taxon>Pormufvirus salinum</taxon>
        <taxon>Pormufvirus HRTV28</taxon>
    </lineage>
</organism>
<dbReference type="EMBL" id="MZ334528">
    <property type="protein sequence ID" value="UBF23462.1"/>
    <property type="molecule type" value="Genomic_DNA"/>
</dbReference>
<evidence type="ECO:0000313" key="3">
    <source>
        <dbReference type="Proteomes" id="UP000827176"/>
    </source>
</evidence>